<keyword evidence="6 13" id="KW-0812">Transmembrane</keyword>
<dbReference type="InterPro" id="IPR029025">
    <property type="entry name" value="T3SS_substrate_exporter_C"/>
</dbReference>
<keyword evidence="15" id="KW-0966">Cell projection</keyword>
<dbReference type="EMBL" id="VBRY01000008">
    <property type="protein sequence ID" value="TLS66705.1"/>
    <property type="molecule type" value="Genomic_DNA"/>
</dbReference>
<dbReference type="InterPro" id="IPR006136">
    <property type="entry name" value="FlhB"/>
</dbReference>
<evidence type="ECO:0000256" key="14">
    <source>
        <dbReference type="SAM" id="MobiDB-lite"/>
    </source>
</evidence>
<dbReference type="Gene3D" id="6.10.250.2080">
    <property type="match status" value="1"/>
</dbReference>
<dbReference type="PANTHER" id="PTHR30531:SF12">
    <property type="entry name" value="FLAGELLAR BIOSYNTHETIC PROTEIN FLHB"/>
    <property type="match status" value="1"/>
</dbReference>
<organism evidence="15 16">
    <name type="scientific">Mariprofundus erugo</name>
    <dbReference type="NCBI Taxonomy" id="2528639"/>
    <lineage>
        <taxon>Bacteria</taxon>
        <taxon>Pseudomonadati</taxon>
        <taxon>Pseudomonadota</taxon>
        <taxon>Candidatius Mariprofundia</taxon>
        <taxon>Mariprofundales</taxon>
        <taxon>Mariprofundaceae</taxon>
        <taxon>Mariprofundus</taxon>
    </lineage>
</organism>
<evidence type="ECO:0000256" key="7">
    <source>
        <dbReference type="ARBA" id="ARBA00022795"/>
    </source>
</evidence>
<evidence type="ECO:0000313" key="16">
    <source>
        <dbReference type="Proteomes" id="UP000306585"/>
    </source>
</evidence>
<dbReference type="Gene3D" id="3.40.1690.10">
    <property type="entry name" value="secretion proteins EscU"/>
    <property type="match status" value="1"/>
</dbReference>
<evidence type="ECO:0000256" key="4">
    <source>
        <dbReference type="ARBA" id="ARBA00022448"/>
    </source>
</evidence>
<evidence type="ECO:0000256" key="6">
    <source>
        <dbReference type="ARBA" id="ARBA00022692"/>
    </source>
</evidence>
<gene>
    <name evidence="13 15" type="primary">flhB</name>
    <name evidence="15" type="ORF">FEF65_09270</name>
</gene>
<reference evidence="15 16" key="1">
    <citation type="journal article" date="2019" name="Appl. Environ. Microbiol.">
        <title>Environmental Evidence and Genomic Insight of Iron-oxidizing Bacteria Preference Towards More Corrosion Resistant Stainless Steel at Higher Salinities.</title>
        <authorList>
            <person name="Garrison C.E."/>
            <person name="Price K.A."/>
            <person name="Field E.K."/>
        </authorList>
    </citation>
    <scope>NUCLEOTIDE SEQUENCE [LARGE SCALE GENOMIC DNA]</scope>
    <source>
        <strain evidence="15 16">P3</strain>
    </source>
</reference>
<keyword evidence="5 13" id="KW-1003">Cell membrane</keyword>
<keyword evidence="10 13" id="KW-0472">Membrane</keyword>
<dbReference type="NCBIfam" id="TIGR00328">
    <property type="entry name" value="flhB"/>
    <property type="match status" value="1"/>
</dbReference>
<evidence type="ECO:0000256" key="11">
    <source>
        <dbReference type="ARBA" id="ARBA00023225"/>
    </source>
</evidence>
<name>A0A5R9GNQ0_9PROT</name>
<comment type="similarity">
    <text evidence="2 13">Belongs to the type III secretion exporter family.</text>
</comment>
<dbReference type="Proteomes" id="UP000306585">
    <property type="component" value="Unassembled WGS sequence"/>
</dbReference>
<dbReference type="SUPFAM" id="SSF160544">
    <property type="entry name" value="EscU C-terminal domain-like"/>
    <property type="match status" value="1"/>
</dbReference>
<evidence type="ECO:0000256" key="10">
    <source>
        <dbReference type="ARBA" id="ARBA00023136"/>
    </source>
</evidence>
<evidence type="ECO:0000256" key="1">
    <source>
        <dbReference type="ARBA" id="ARBA00004651"/>
    </source>
</evidence>
<evidence type="ECO:0000256" key="8">
    <source>
        <dbReference type="ARBA" id="ARBA00022927"/>
    </source>
</evidence>
<keyword evidence="4 13" id="KW-0813">Transport</keyword>
<feature type="transmembrane region" description="Helical" evidence="13">
    <location>
        <begin position="37"/>
        <end position="56"/>
    </location>
</feature>
<keyword evidence="9 13" id="KW-1133">Transmembrane helix</keyword>
<dbReference type="RefSeq" id="WP_138239534.1">
    <property type="nucleotide sequence ID" value="NZ_VBRY01000008.1"/>
</dbReference>
<dbReference type="PRINTS" id="PR00950">
    <property type="entry name" value="TYPE3IMSPROT"/>
</dbReference>
<comment type="function">
    <text evidence="12 13">Required for formation of the rod structure in the basal body of the flagellar apparatus. Together with FliI and FliH, may constitute the export apparatus of flagellin.</text>
</comment>
<dbReference type="InterPro" id="IPR006135">
    <property type="entry name" value="T3SS_substrate_exporter"/>
</dbReference>
<keyword evidence="15" id="KW-0969">Cilium</keyword>
<dbReference type="OrthoDB" id="5289470at2"/>
<feature type="compositionally biased region" description="Basic and acidic residues" evidence="14">
    <location>
        <begin position="1"/>
        <end position="24"/>
    </location>
</feature>
<proteinExistence type="inferred from homology"/>
<dbReference type="GO" id="GO:0044780">
    <property type="term" value="P:bacterial-type flagellum assembly"/>
    <property type="evidence" value="ECO:0007669"/>
    <property type="project" value="InterPro"/>
</dbReference>
<evidence type="ECO:0000256" key="2">
    <source>
        <dbReference type="ARBA" id="ARBA00010690"/>
    </source>
</evidence>
<dbReference type="AlphaFoldDB" id="A0A5R9GNQ0"/>
<evidence type="ECO:0000256" key="3">
    <source>
        <dbReference type="ARBA" id="ARBA00021622"/>
    </source>
</evidence>
<feature type="transmembrane region" description="Helical" evidence="13">
    <location>
        <begin position="195"/>
        <end position="213"/>
    </location>
</feature>
<dbReference type="GO" id="GO:0009306">
    <property type="term" value="P:protein secretion"/>
    <property type="evidence" value="ECO:0007669"/>
    <property type="project" value="InterPro"/>
</dbReference>
<comment type="subcellular location">
    <subcellularLocation>
        <location evidence="1">Cell membrane</location>
        <topology evidence="1">Multi-pass membrane protein</topology>
    </subcellularLocation>
</comment>
<feature type="transmembrane region" description="Helical" evidence="13">
    <location>
        <begin position="102"/>
        <end position="123"/>
    </location>
</feature>
<evidence type="ECO:0000256" key="5">
    <source>
        <dbReference type="ARBA" id="ARBA00022475"/>
    </source>
</evidence>
<feature type="transmembrane region" description="Helical" evidence="13">
    <location>
        <begin position="144"/>
        <end position="166"/>
    </location>
</feature>
<keyword evidence="11 13" id="KW-1006">Bacterial flagellum protein export</keyword>
<dbReference type="Pfam" id="PF01312">
    <property type="entry name" value="Bac_export_2"/>
    <property type="match status" value="1"/>
</dbReference>
<keyword evidence="16" id="KW-1185">Reference proteome</keyword>
<keyword evidence="7 13" id="KW-1005">Bacterial flagellum biogenesis</keyword>
<sequence>MADEQDKSQQTEDASPKRIEDARKKGQVPTSKEPSTAIAFTVLSLMMITGLGSWLGETMKEMMEAYLSGKIRLDTTTEGVQAMLITIAAEIGKILLPFAVPIMLLGVLVTFMVTGPVFTFETMKPKLEKISPMKGFKRLFSTKALAEFIKSVLKLTLISVACSIVVSGLMPQLLQSALTAPQEIASLAVDGSVKIATLAAIIFVLIALADVLYQRWEHAKSLRMSKKEQRDEYKESEGDPQLKGKIRQMQMQQAQNRMMADVPKADVVITNPTHISIAMAYDPMGTGAPRVLAKGKGHIAAKIREIAREHHIPMRENKPLARSLFKQVKVGDEIPEELFEAVAIILAEIFRLKQRR</sequence>
<dbReference type="GO" id="GO:0005886">
    <property type="term" value="C:plasma membrane"/>
    <property type="evidence" value="ECO:0007669"/>
    <property type="project" value="UniProtKB-SubCell"/>
</dbReference>
<evidence type="ECO:0000256" key="12">
    <source>
        <dbReference type="ARBA" id="ARBA00025078"/>
    </source>
</evidence>
<feature type="region of interest" description="Disordered" evidence="14">
    <location>
        <begin position="1"/>
        <end position="32"/>
    </location>
</feature>
<comment type="caution">
    <text evidence="15">The sequence shown here is derived from an EMBL/GenBank/DDBJ whole genome shotgun (WGS) entry which is preliminary data.</text>
</comment>
<accession>A0A5R9GNQ0</accession>
<keyword evidence="8 13" id="KW-0653">Protein transport</keyword>
<protein>
    <recommendedName>
        <fullName evidence="3 13">Flagellar biosynthetic protein FlhB</fullName>
    </recommendedName>
</protein>
<evidence type="ECO:0000256" key="9">
    <source>
        <dbReference type="ARBA" id="ARBA00022989"/>
    </source>
</evidence>
<evidence type="ECO:0000256" key="13">
    <source>
        <dbReference type="RuleBase" id="RU364091"/>
    </source>
</evidence>
<dbReference type="PANTHER" id="PTHR30531">
    <property type="entry name" value="FLAGELLAR BIOSYNTHETIC PROTEIN FLHB"/>
    <property type="match status" value="1"/>
</dbReference>
<keyword evidence="15" id="KW-0282">Flagellum</keyword>
<evidence type="ECO:0000313" key="15">
    <source>
        <dbReference type="EMBL" id="TLS66705.1"/>
    </source>
</evidence>